<evidence type="ECO:0000313" key="2">
    <source>
        <dbReference type="Proteomes" id="UP000193642"/>
    </source>
</evidence>
<dbReference type="Proteomes" id="UP000193642">
    <property type="component" value="Unassembled WGS sequence"/>
</dbReference>
<sequence length="119" mass="12951">MGPSPDRITSASIPVFYVPSTSTLEDDPEKIIKKYWALIGLPSHAPTAKIRRIPSLSPDSDSMDVACLSAFLSEDVAVGRRPSVVVCRALDSAGSGEWDALGKVREACSRFGCWMHVEW</sequence>
<dbReference type="EMBL" id="MCGO01000051">
    <property type="protein sequence ID" value="ORY37249.1"/>
    <property type="molecule type" value="Genomic_DNA"/>
</dbReference>
<keyword evidence="2" id="KW-1185">Reference proteome</keyword>
<dbReference type="AlphaFoldDB" id="A0A1Y2BR72"/>
<dbReference type="InterPro" id="IPR015421">
    <property type="entry name" value="PyrdxlP-dep_Trfase_major"/>
</dbReference>
<protein>
    <submittedName>
        <fullName evidence="1">Uncharacterized protein</fullName>
    </submittedName>
</protein>
<proteinExistence type="predicted"/>
<dbReference type="OrthoDB" id="2118611at2759"/>
<organism evidence="1 2">
    <name type="scientific">Rhizoclosmatium globosum</name>
    <dbReference type="NCBI Taxonomy" id="329046"/>
    <lineage>
        <taxon>Eukaryota</taxon>
        <taxon>Fungi</taxon>
        <taxon>Fungi incertae sedis</taxon>
        <taxon>Chytridiomycota</taxon>
        <taxon>Chytridiomycota incertae sedis</taxon>
        <taxon>Chytridiomycetes</taxon>
        <taxon>Chytridiales</taxon>
        <taxon>Chytriomycetaceae</taxon>
        <taxon>Rhizoclosmatium</taxon>
    </lineage>
</organism>
<name>A0A1Y2BR72_9FUNG</name>
<reference evidence="1 2" key="1">
    <citation type="submission" date="2016-07" db="EMBL/GenBank/DDBJ databases">
        <title>Pervasive Adenine N6-methylation of Active Genes in Fungi.</title>
        <authorList>
            <consortium name="DOE Joint Genome Institute"/>
            <person name="Mondo S.J."/>
            <person name="Dannebaum R.O."/>
            <person name="Kuo R.C."/>
            <person name="Labutti K."/>
            <person name="Haridas S."/>
            <person name="Kuo A."/>
            <person name="Salamov A."/>
            <person name="Ahrendt S.R."/>
            <person name="Lipzen A."/>
            <person name="Sullivan W."/>
            <person name="Andreopoulos W.B."/>
            <person name="Clum A."/>
            <person name="Lindquist E."/>
            <person name="Daum C."/>
            <person name="Ramamoorthy G.K."/>
            <person name="Gryganskyi A."/>
            <person name="Culley D."/>
            <person name="Magnuson J.K."/>
            <person name="James T.Y."/>
            <person name="O'Malley M.A."/>
            <person name="Stajich J.E."/>
            <person name="Spatafora J.W."/>
            <person name="Visel A."/>
            <person name="Grigoriev I.V."/>
        </authorList>
    </citation>
    <scope>NUCLEOTIDE SEQUENCE [LARGE SCALE GENOMIC DNA]</scope>
    <source>
        <strain evidence="1 2">JEL800</strain>
    </source>
</reference>
<accession>A0A1Y2BR72</accession>
<evidence type="ECO:0000313" key="1">
    <source>
        <dbReference type="EMBL" id="ORY37249.1"/>
    </source>
</evidence>
<dbReference type="Gene3D" id="3.40.640.10">
    <property type="entry name" value="Type I PLP-dependent aspartate aminotransferase-like (Major domain)"/>
    <property type="match status" value="1"/>
</dbReference>
<gene>
    <name evidence="1" type="ORF">BCR33DRAFT_466622</name>
</gene>
<comment type="caution">
    <text evidence="1">The sequence shown here is derived from an EMBL/GenBank/DDBJ whole genome shotgun (WGS) entry which is preliminary data.</text>
</comment>